<gene>
    <name evidence="2" type="ORF">MAR_003755</name>
</gene>
<sequence length="23" mass="2609">MQLFRGSLSHRGLKHSNHVMTTA</sequence>
<reference evidence="2" key="1">
    <citation type="submission" date="2022-11" db="EMBL/GenBank/DDBJ databases">
        <title>Centuries of genome instability and evolution in soft-shell clam transmissible cancer (bioRxiv).</title>
        <authorList>
            <person name="Hart S.F.M."/>
            <person name="Yonemitsu M.A."/>
            <person name="Giersch R.M."/>
            <person name="Beal B.F."/>
            <person name="Arriagada G."/>
            <person name="Davis B.W."/>
            <person name="Ostrander E.A."/>
            <person name="Goff S.P."/>
            <person name="Metzger M.J."/>
        </authorList>
    </citation>
    <scope>NUCLEOTIDE SEQUENCE</scope>
    <source>
        <strain evidence="2">MELC-2E11</strain>
        <tissue evidence="2">Siphon/mantle</tissue>
    </source>
</reference>
<accession>A0ABY7G6Y1</accession>
<dbReference type="EMBL" id="CP111027">
    <property type="protein sequence ID" value="WAR30187.1"/>
    <property type="molecule type" value="Genomic_DNA"/>
</dbReference>
<proteinExistence type="predicted"/>
<keyword evidence="3" id="KW-1185">Reference proteome</keyword>
<protein>
    <submittedName>
        <fullName evidence="2">Uncharacterized protein</fullName>
    </submittedName>
</protein>
<evidence type="ECO:0000313" key="3">
    <source>
        <dbReference type="Proteomes" id="UP001164746"/>
    </source>
</evidence>
<dbReference type="Proteomes" id="UP001164746">
    <property type="component" value="Chromosome 16"/>
</dbReference>
<organism evidence="2 3">
    <name type="scientific">Mya arenaria</name>
    <name type="common">Soft-shell clam</name>
    <dbReference type="NCBI Taxonomy" id="6604"/>
    <lineage>
        <taxon>Eukaryota</taxon>
        <taxon>Metazoa</taxon>
        <taxon>Spiralia</taxon>
        <taxon>Lophotrochozoa</taxon>
        <taxon>Mollusca</taxon>
        <taxon>Bivalvia</taxon>
        <taxon>Autobranchia</taxon>
        <taxon>Heteroconchia</taxon>
        <taxon>Euheterodonta</taxon>
        <taxon>Imparidentia</taxon>
        <taxon>Neoheterodontei</taxon>
        <taxon>Myida</taxon>
        <taxon>Myoidea</taxon>
        <taxon>Myidae</taxon>
        <taxon>Mya</taxon>
    </lineage>
</organism>
<evidence type="ECO:0000256" key="1">
    <source>
        <dbReference type="SAM" id="MobiDB-lite"/>
    </source>
</evidence>
<name>A0ABY7G6Y1_MYAAR</name>
<feature type="region of interest" description="Disordered" evidence="1">
    <location>
        <begin position="1"/>
        <end position="23"/>
    </location>
</feature>
<evidence type="ECO:0000313" key="2">
    <source>
        <dbReference type="EMBL" id="WAR30187.1"/>
    </source>
</evidence>